<evidence type="ECO:0000313" key="1">
    <source>
        <dbReference type="EMBL" id="KKU75570.1"/>
    </source>
</evidence>
<protein>
    <submittedName>
        <fullName evidence="1">Uncharacterized protein</fullName>
    </submittedName>
</protein>
<dbReference type="EMBL" id="LCOJ01000009">
    <property type="protein sequence ID" value="KKU75570.1"/>
    <property type="molecule type" value="Genomic_DNA"/>
</dbReference>
<organism evidence="1 2">
    <name type="scientific">Candidatus Nomurabacteria bacterium GW2011_GWB1_47_6</name>
    <dbReference type="NCBI Taxonomy" id="1618749"/>
    <lineage>
        <taxon>Bacteria</taxon>
        <taxon>Candidatus Nomuraibacteriota</taxon>
    </lineage>
</organism>
<sequence length="59" mass="6797">MKFAKLSNLWAPCFLKNWAGPPAGPSLVLEITIRRLVRWQASFSSHLVHDFQNFLLPFV</sequence>
<dbReference type="AlphaFoldDB" id="A0A0G1VZS2"/>
<comment type="caution">
    <text evidence="1">The sequence shown here is derived from an EMBL/GenBank/DDBJ whole genome shotgun (WGS) entry which is preliminary data.</text>
</comment>
<accession>A0A0G1VZS2</accession>
<evidence type="ECO:0000313" key="2">
    <source>
        <dbReference type="Proteomes" id="UP000034879"/>
    </source>
</evidence>
<dbReference type="Proteomes" id="UP000034879">
    <property type="component" value="Unassembled WGS sequence"/>
</dbReference>
<name>A0A0G1VZS2_9BACT</name>
<gene>
    <name evidence="1" type="ORF">UY01_C0009G0012</name>
</gene>
<reference evidence="1 2" key="1">
    <citation type="journal article" date="2015" name="Nature">
        <title>rRNA introns, odd ribosomes, and small enigmatic genomes across a large radiation of phyla.</title>
        <authorList>
            <person name="Brown C.T."/>
            <person name="Hug L.A."/>
            <person name="Thomas B.C."/>
            <person name="Sharon I."/>
            <person name="Castelle C.J."/>
            <person name="Singh A."/>
            <person name="Wilkins M.J."/>
            <person name="Williams K.H."/>
            <person name="Banfield J.F."/>
        </authorList>
    </citation>
    <scope>NUCLEOTIDE SEQUENCE [LARGE SCALE GENOMIC DNA]</scope>
</reference>
<proteinExistence type="predicted"/>